<evidence type="ECO:0000259" key="1">
    <source>
        <dbReference type="PROSITE" id="PS50105"/>
    </source>
</evidence>
<dbReference type="Gene3D" id="1.10.150.50">
    <property type="entry name" value="Transcription Factor, Ets-1"/>
    <property type="match status" value="1"/>
</dbReference>
<keyword evidence="3" id="KW-1185">Reference proteome</keyword>
<dbReference type="PANTHER" id="PTHR16155">
    <property type="entry name" value="DED DOMAIN-CONTAINING PROTEIN"/>
    <property type="match status" value="1"/>
</dbReference>
<dbReference type="InterPro" id="IPR013761">
    <property type="entry name" value="SAM/pointed_sf"/>
</dbReference>
<evidence type="ECO:0000313" key="3">
    <source>
        <dbReference type="Proteomes" id="UP000314982"/>
    </source>
</evidence>
<dbReference type="SMART" id="SM00454">
    <property type="entry name" value="SAM"/>
    <property type="match status" value="1"/>
</dbReference>
<protein>
    <recommendedName>
        <fullName evidence="1">SAM domain-containing protein</fullName>
    </recommendedName>
</protein>
<dbReference type="GeneTree" id="ENSGT00390000013973"/>
<dbReference type="STRING" id="62062.ENSHHUP00000053193"/>
<reference evidence="3" key="1">
    <citation type="submission" date="2018-06" db="EMBL/GenBank/DDBJ databases">
        <title>Genome assembly of Danube salmon.</title>
        <authorList>
            <person name="Macqueen D.J."/>
            <person name="Gundappa M.K."/>
        </authorList>
    </citation>
    <scope>NUCLEOTIDE SEQUENCE [LARGE SCALE GENOMIC DNA]</scope>
</reference>
<dbReference type="SUPFAM" id="SSF47769">
    <property type="entry name" value="SAM/Pointed domain"/>
    <property type="match status" value="1"/>
</dbReference>
<dbReference type="Proteomes" id="UP000314982">
    <property type="component" value="Unassembled WGS sequence"/>
</dbReference>
<dbReference type="InterPro" id="IPR001660">
    <property type="entry name" value="SAM"/>
</dbReference>
<accession>A0A4W5NTI6</accession>
<name>A0A4W5NTI6_9TELE</name>
<dbReference type="PROSITE" id="PS50105">
    <property type="entry name" value="SAM_DOMAIN"/>
    <property type="match status" value="1"/>
</dbReference>
<dbReference type="GO" id="GO:0005737">
    <property type="term" value="C:cytoplasm"/>
    <property type="evidence" value="ECO:0007669"/>
    <property type="project" value="TreeGrafter"/>
</dbReference>
<dbReference type="PANTHER" id="PTHR16155:SF18">
    <property type="entry name" value="STERILE ALPHA MOTIF DOMAIN-CONTAINING PROTEIN 9-LIKE"/>
    <property type="match status" value="1"/>
</dbReference>
<dbReference type="Ensembl" id="ENSHHUT00000055054.1">
    <property type="protein sequence ID" value="ENSHHUP00000053193.1"/>
    <property type="gene ID" value="ENSHHUG00000031946.1"/>
</dbReference>
<organism evidence="2 3">
    <name type="scientific">Hucho hucho</name>
    <name type="common">huchen</name>
    <dbReference type="NCBI Taxonomy" id="62062"/>
    <lineage>
        <taxon>Eukaryota</taxon>
        <taxon>Metazoa</taxon>
        <taxon>Chordata</taxon>
        <taxon>Craniata</taxon>
        <taxon>Vertebrata</taxon>
        <taxon>Euteleostomi</taxon>
        <taxon>Actinopterygii</taxon>
        <taxon>Neopterygii</taxon>
        <taxon>Teleostei</taxon>
        <taxon>Protacanthopterygii</taxon>
        <taxon>Salmoniformes</taxon>
        <taxon>Salmonidae</taxon>
        <taxon>Salmoninae</taxon>
        <taxon>Hucho</taxon>
    </lineage>
</organism>
<reference evidence="2" key="3">
    <citation type="submission" date="2025-09" db="UniProtKB">
        <authorList>
            <consortium name="Ensembl"/>
        </authorList>
    </citation>
    <scope>IDENTIFICATION</scope>
</reference>
<proteinExistence type="predicted"/>
<evidence type="ECO:0000313" key="2">
    <source>
        <dbReference type="Ensembl" id="ENSHHUP00000053193.1"/>
    </source>
</evidence>
<reference evidence="2" key="2">
    <citation type="submission" date="2025-08" db="UniProtKB">
        <authorList>
            <consortium name="Ensembl"/>
        </authorList>
    </citation>
    <scope>IDENTIFICATION</scope>
</reference>
<sequence length="1502" mass="172954">MTSDTTQLIEDWTKEHVKEWLTSSLKLPEVATKLYEQDVSGASLVCIEKQDLTDLGVKFGPAIQITKNVETLRNYLESTSILSFDHSRETAPNLENRICPPRPFDKNDLSFTYIQNDTLPPESGPSNLIDPVHEYKLLPSTEEASEIDILEKFSNEVFRFSAACMNSRTNGTIHFGVTGGPGHMHGQVIGQNLPSFNMYTDKFDLRLKEHFGEETYIARACIRPPKFFHVQRLDGATSDKWVIEVDVVPSYSQTQEKLFFTSIISEQNGEEYKTECLFIRQGPKSINILADNNPRSLQEKMRGLTEEVKYWSSARKSKEESKGQLKQLITHGRDTLENSLQVIIVTNKCHPSQLEHLGFLKEMKLFAVLEFDPESDRNGTCSFYRTDRIANLHYPRMYNTNDSASTVIGKLNLFKQTSWVFCNGRANEVSEADRPFTTSEWLKKRAGEISDMVSFLCNPDVLSKDRLLVVFMLHSGVTDISSPILESFCAIYRTLEGEDNMLCICKDSNVFSQWRDMINTRCKVDITSKCIYELSLNEIDCTIRKIKEPQTRSSRRYLPSSGSSSVLLTQKDEELMTVLDILSENECENTEIETKDTFEEFKTNTEEDFYRGGQVTWWNFYLSERPGCLPFIKRDKYEDLHNLITPTEGYTSPCIIINLFHHPGCGGTTLAMHVLWNLRCKFRCAVLKNTLAQNSEIAVQVTHLLTCGKEKQLSYTPVLLLVDNWEDVEDLQRCILSAANEKKKPETLMVIILNCERSQIPAESSRNSRLDNVFMINKLSTKEQSFFEVKLKELKGHHEKPETFYAFMIMTNNFSEKYIKNLVSNTLKDLDTSRKEGQLFSLLALLNTYVNGSYMALSLCEEYVGIRNALWGKETLEDKMNPYSTLLIRFNTEEYGTYQAVRFLHQMIASNCLKVLTGEHKLQLGEITTNLLHCDLLYKSGMGKDILVQNIQSMLITRQRKELGHDKDTLFSPLIEDIQTDEGISQIKEVLVRATKRFDKNATLPQALARHFYLKEKDYISALQWAKDAQQKMYNSYNADTLGQVYKSHLKYEIEHAEELTPEGLDKCLKLAFQATKAFRDSQELAKKDEPMDSLDLPNRKRQRTYNTSGYVGEMDVSIILFDIIKDIPFFNKSDALQRDKMLQFLKNHLPVSDFHETTNSTNDQFIAVLADHEKFLVSLKPRLKEMFSFFENYFTYLKPRSIEKETAEDRNKRKVSEHFKKYIHIFCSSGEERASERASKPKLSLRQEIEEQRNYLEQKRADSFAGLLQCLNEKNGFQIELIVKKWQFIVQNSTRKLMADRINFILANIVLQCIKPSSTLLKRYEELVSLLNEALQEEGTHSNCTELYYLSMLLMWPRKDNLLESTTTFKNIGTYVTSSKKSFHRRFSHMFPAKSCIAHFYLGNSRGLRRIIHKGKLDQPPNPHQLWQSGAIWRDPEIQNLLLRVKGKTENGDIYVYYGGNLKISVRPVYLGGVRSGCSTEEVSFYLGFTMEGPVASIEVI</sequence>
<feature type="domain" description="SAM" evidence="1">
    <location>
        <begin position="12"/>
        <end position="57"/>
    </location>
</feature>